<dbReference type="Pfam" id="PF18911">
    <property type="entry name" value="PKD_4"/>
    <property type="match status" value="1"/>
</dbReference>
<organism evidence="4 5">
    <name type="scientific">Taibaiella soli</name>
    <dbReference type="NCBI Taxonomy" id="1649169"/>
    <lineage>
        <taxon>Bacteria</taxon>
        <taxon>Pseudomonadati</taxon>
        <taxon>Bacteroidota</taxon>
        <taxon>Chitinophagia</taxon>
        <taxon>Chitinophagales</taxon>
        <taxon>Chitinophagaceae</taxon>
        <taxon>Taibaiella</taxon>
    </lineage>
</organism>
<accession>A0A2W2AH75</accession>
<dbReference type="InterPro" id="IPR000601">
    <property type="entry name" value="PKD_dom"/>
</dbReference>
<dbReference type="PROSITE" id="PS50835">
    <property type="entry name" value="IG_LIKE"/>
    <property type="match status" value="1"/>
</dbReference>
<evidence type="ECO:0000259" key="2">
    <source>
        <dbReference type="PROSITE" id="PS50093"/>
    </source>
</evidence>
<name>A0A2W2AH75_9BACT</name>
<sequence length="1792" mass="184681">MKRIFTLMVMLCFFLQHSAKAQINGQQPGTALSICDASSLSIGTVPGYNGGGLPNSCLAAGALNPYWYTFTVTSSGTIGFTITPNNGNDDYDFAVYDITNTQPSNAANAPLVSCNYSGYTGTTGCTAGGSGSFNSANGSNQNQLINVTAGQTFALIVSHYTSSNQSGYDLQFTGGSVTPSPLPPALDTAYVSNCNEKLNVTFNQSVQCSSIASNGSDFYLMPGNIAISAAAGVGCGTTTFTNQAVLTLPNNIAVGNYTLHVKVGSDANTVTDVCGNNIPTTSIAAFTVSPAPQPNVTFAITTANTQCLYNNNFDFNNTSTVASGTISSYAWEFGDNGTANFTSGSHAYGTAGNYTVELTATTNQGCIDSVKHTLVVLSSPGAPAKVSPVNYCLGQTPVAVSATPSSGSTINWYANPTGGPAGTTAPTPSTTVAGTYTFYVSQTLTATGCEGPRDSIKVIVKPLPATLTANSNSPVCSKDTVKLTGNSSDAGVTYAWTGPNGYTSTLQNPTVDSATMAAGGVYKVVVTLNGCKDSVATVVTMKQTPYNLTASSNTPVCSDALNVLHLLSGSSNPAATYSWAGPNGYTSSVQNPNISPVSVSMAGTYMATVSANGCSDTVSTVVAVNQTPVGLTASNSGPVCSGPTKSIQLFANTTTTGTPTYSWAGPNGYTSNQQNPTITGLTVANSGKYICTVTLGTCSDTVSTTVTIKQTPVSLVATSNSPLCSGAATNITLNATTTTTGTITYAWSGPNTFTSAIQNPTINGATVAMIGRYIATVTLNGCSDTVGVNVAIGQTPVGLTASSNSPVCSGPNGTVTLLANTSTPGAVTYSWSGPNSYTSASQNPSITNAAVAMSGKYTATVTLNGCSDTVSTIVTVKQTPVGLTASSNSPICSGANNNINLQSATTTTGATFSWAGPNAYTDNAQNPVINAAAANMTGKYIATVTLNGCSDTVSTMVTVNQTPAAPTSVDTVWYCNNGTATALTATGTSLKWYTAIGGTASATAPVPSTATVGATTYYVTQTSVAGCEGPVDSIIVMVKPNPARPTVTTPVAYCLNDVPVALIAAAATGGTLNWYTAIGGTGFGTAPIPSTATVNTYKWYVSQTVNGCEGKVDSIQVTVKPLPVPPVVGSNTPVCSGTGNTLNLTASSTSTGVTYAWTGPNNYTSSTQNPSISAPTTAATGNYVVTVTLNGCIKKDSVAVLINPTPVAPTVVPTVAYCQYLPTTILSATPVTGNVLKWYTSSTSTTPLAGAPTPSSQVPGTFTWYVSQTSPQGCEGPRASIAVTIKPKPTLPGVAPLYTYCQFESVPALTANGQNLLWYSGLTGGLGDPNAPIPSTLVPTTTTFFVSQTINGCEGDRDSIKVTVLPKPAPPVVVTPISYCQYSTAQPVTATGTGLKWYAAPTGGAGATVAPVPNTGYEDTISYWVTQTVNGCESDRMRLDVIVNYQPNGIITATSANICQYSLDTFNYFGNARPDAVYDWTSLFQKSTLMSGSGQGPVVVRFDSVGSITVRMRVDNKGCLSPEAAFTVNVSPAPVVRITSKAEACENEAVVVAMNYASIPVTKFTWGLDGGQIQYGADAGPLGVIWKTPGKHVVTLVATTDSKCQSLPTIDTVMVHPLPDARILGASATDVCSGDSVLLRGSLPDSGTVMTWSPVTQFGGMTEPDSQNVYAKVITSGSIKLTATNEFGCKASDSIMITAKPCCQIYFPDAFTPNKDGKNDLFRPITIGHHEISSFRVVNRYGQVVFETADEERGWDGSFGGVDQPIGTYYYYIKYKCDGKYIEEKGEITLVR</sequence>
<feature type="domain" description="Ig-like" evidence="3">
    <location>
        <begin position="628"/>
        <end position="707"/>
    </location>
</feature>
<dbReference type="Proteomes" id="UP000248745">
    <property type="component" value="Unassembled WGS sequence"/>
</dbReference>
<dbReference type="InterPro" id="IPR035986">
    <property type="entry name" value="PKD_dom_sf"/>
</dbReference>
<dbReference type="InterPro" id="IPR007110">
    <property type="entry name" value="Ig-like_dom"/>
</dbReference>
<dbReference type="InterPro" id="IPR044023">
    <property type="entry name" value="Ig_7"/>
</dbReference>
<keyword evidence="1" id="KW-0732">Signal</keyword>
<dbReference type="SMART" id="SM00409">
    <property type="entry name" value="IG"/>
    <property type="match status" value="6"/>
</dbReference>
<dbReference type="PROSITE" id="PS50093">
    <property type="entry name" value="PKD"/>
    <property type="match status" value="1"/>
</dbReference>
<dbReference type="InterPro" id="IPR022409">
    <property type="entry name" value="PKD/Chitinase_dom"/>
</dbReference>
<reference evidence="4 5" key="1">
    <citation type="submission" date="2018-06" db="EMBL/GenBank/DDBJ databases">
        <title>Mucibacter soli gen. nov., sp. nov., a new member of the family Chitinophagaceae producing mucin.</title>
        <authorList>
            <person name="Kim M.-K."/>
            <person name="Park S."/>
            <person name="Kim T.-S."/>
            <person name="Joung Y."/>
            <person name="Han J.-H."/>
            <person name="Kim S.B."/>
        </authorList>
    </citation>
    <scope>NUCLEOTIDE SEQUENCE [LARGE SCALE GENOMIC DNA]</scope>
    <source>
        <strain evidence="4 5">R1-15</strain>
    </source>
</reference>
<dbReference type="SUPFAM" id="SSF49299">
    <property type="entry name" value="PKD domain"/>
    <property type="match status" value="2"/>
</dbReference>
<dbReference type="InterPro" id="IPR003599">
    <property type="entry name" value="Ig_sub"/>
</dbReference>
<feature type="chain" id="PRO_5015925500" description="PKD domain-containing protein" evidence="1">
    <location>
        <begin position="22"/>
        <end position="1792"/>
    </location>
</feature>
<dbReference type="EMBL" id="QKTW01000002">
    <property type="protein sequence ID" value="PZF74845.1"/>
    <property type="molecule type" value="Genomic_DNA"/>
</dbReference>
<evidence type="ECO:0000256" key="1">
    <source>
        <dbReference type="SAM" id="SignalP"/>
    </source>
</evidence>
<keyword evidence="5" id="KW-1185">Reference proteome</keyword>
<comment type="caution">
    <text evidence="4">The sequence shown here is derived from an EMBL/GenBank/DDBJ whole genome shotgun (WGS) entry which is preliminary data.</text>
</comment>
<dbReference type="NCBIfam" id="TIGR04131">
    <property type="entry name" value="Bac_Flav_CTERM"/>
    <property type="match status" value="1"/>
</dbReference>
<dbReference type="InterPro" id="IPR026341">
    <property type="entry name" value="T9SS_type_B"/>
</dbReference>
<dbReference type="RefSeq" id="WP_110997051.1">
    <property type="nucleotide sequence ID" value="NZ_QKTW01000002.1"/>
</dbReference>
<dbReference type="OrthoDB" id="5726170at2"/>
<evidence type="ECO:0000259" key="3">
    <source>
        <dbReference type="PROSITE" id="PS50835"/>
    </source>
</evidence>
<feature type="domain" description="PKD" evidence="2">
    <location>
        <begin position="323"/>
        <end position="376"/>
    </location>
</feature>
<dbReference type="Gene3D" id="2.60.120.380">
    <property type="match status" value="1"/>
</dbReference>
<dbReference type="SMART" id="SM00089">
    <property type="entry name" value="PKD"/>
    <property type="match status" value="2"/>
</dbReference>
<dbReference type="InterPro" id="IPR013783">
    <property type="entry name" value="Ig-like_fold"/>
</dbReference>
<dbReference type="Pfam" id="PF19081">
    <property type="entry name" value="Ig_7"/>
    <property type="match status" value="4"/>
</dbReference>
<proteinExistence type="predicted"/>
<evidence type="ECO:0008006" key="6">
    <source>
        <dbReference type="Google" id="ProtNLM"/>
    </source>
</evidence>
<feature type="signal peptide" evidence="1">
    <location>
        <begin position="1"/>
        <end position="21"/>
    </location>
</feature>
<dbReference type="Gene3D" id="2.60.40.10">
    <property type="entry name" value="Immunoglobulins"/>
    <property type="match status" value="8"/>
</dbReference>
<dbReference type="Pfam" id="PF13585">
    <property type="entry name" value="CHU_C"/>
    <property type="match status" value="1"/>
</dbReference>
<protein>
    <recommendedName>
        <fullName evidence="6">PKD domain-containing protein</fullName>
    </recommendedName>
</protein>
<evidence type="ECO:0000313" key="5">
    <source>
        <dbReference type="Proteomes" id="UP000248745"/>
    </source>
</evidence>
<dbReference type="CDD" id="cd00146">
    <property type="entry name" value="PKD"/>
    <property type="match status" value="1"/>
</dbReference>
<gene>
    <name evidence="4" type="ORF">DN068_01210</name>
</gene>
<evidence type="ECO:0000313" key="4">
    <source>
        <dbReference type="EMBL" id="PZF74845.1"/>
    </source>
</evidence>